<dbReference type="AlphaFoldDB" id="A0A183MZ51"/>
<dbReference type="Pfam" id="PF17064">
    <property type="entry name" value="QVR"/>
    <property type="match status" value="1"/>
</dbReference>
<protein>
    <submittedName>
        <fullName evidence="3">Uncharacterized protein</fullName>
    </submittedName>
</protein>
<evidence type="ECO:0000256" key="1">
    <source>
        <dbReference type="ARBA" id="ARBA00022729"/>
    </source>
</evidence>
<gene>
    <name evidence="3" type="ORF">SMRZ_LOCUS21326</name>
</gene>
<reference evidence="3 4" key="1">
    <citation type="submission" date="2018-11" db="EMBL/GenBank/DDBJ databases">
        <authorList>
            <consortium name="Pathogen Informatics"/>
        </authorList>
    </citation>
    <scope>NUCLEOTIDE SEQUENCE [LARGE SCALE GENOMIC DNA]</scope>
    <source>
        <strain evidence="3 4">Zambia</strain>
    </source>
</reference>
<keyword evidence="2" id="KW-0325">Glycoprotein</keyword>
<evidence type="ECO:0000256" key="2">
    <source>
        <dbReference type="ARBA" id="ARBA00023180"/>
    </source>
</evidence>
<proteinExistence type="predicted"/>
<sequence length="151" mass="17832">MKWFNFLLGLLLIYFNIFDCFSVSNLSCYECEIVDRERKMSLWPCDESSGPWQKLDGCKACIKIEEVQRIDFRKPRWGQQYHEIKTVSRLCLRKFEPSFSDTCFQTYGSSSTQKRCYCSTDYCNYDPKTLSVSYKSLFAICSLSVLILYVR</sequence>
<accession>A0A183MZ51</accession>
<keyword evidence="4" id="KW-1185">Reference proteome</keyword>
<organism evidence="3 4">
    <name type="scientific">Schistosoma margrebowiei</name>
    <dbReference type="NCBI Taxonomy" id="48269"/>
    <lineage>
        <taxon>Eukaryota</taxon>
        <taxon>Metazoa</taxon>
        <taxon>Spiralia</taxon>
        <taxon>Lophotrochozoa</taxon>
        <taxon>Platyhelminthes</taxon>
        <taxon>Trematoda</taxon>
        <taxon>Digenea</taxon>
        <taxon>Strigeidida</taxon>
        <taxon>Schistosomatoidea</taxon>
        <taxon>Schistosomatidae</taxon>
        <taxon>Schistosoma</taxon>
    </lineage>
</organism>
<dbReference type="GO" id="GO:0032222">
    <property type="term" value="P:regulation of synaptic transmission, cholinergic"/>
    <property type="evidence" value="ECO:0007669"/>
    <property type="project" value="InterPro"/>
</dbReference>
<keyword evidence="1" id="KW-0732">Signal</keyword>
<dbReference type="EMBL" id="UZAI01018658">
    <property type="protein sequence ID" value="VDP39101.1"/>
    <property type="molecule type" value="Genomic_DNA"/>
</dbReference>
<evidence type="ECO:0000313" key="3">
    <source>
        <dbReference type="EMBL" id="VDP39101.1"/>
    </source>
</evidence>
<dbReference type="GO" id="GO:0030431">
    <property type="term" value="P:sleep"/>
    <property type="evidence" value="ECO:0007669"/>
    <property type="project" value="InterPro"/>
</dbReference>
<evidence type="ECO:0000313" key="4">
    <source>
        <dbReference type="Proteomes" id="UP000277204"/>
    </source>
</evidence>
<dbReference type="InterPro" id="IPR031424">
    <property type="entry name" value="QVR-like"/>
</dbReference>
<dbReference type="Proteomes" id="UP000277204">
    <property type="component" value="Unassembled WGS sequence"/>
</dbReference>
<name>A0A183MZ51_9TREM</name>